<keyword evidence="1 2" id="KW-0315">Glutamine amidotransferase</keyword>
<feature type="binding site" evidence="2">
    <location>
        <position position="130"/>
    </location>
    <ligand>
        <name>substrate</name>
    </ligand>
</feature>
<feature type="domain" description="CobB/CobQ-like glutamine amidotransferase" evidence="3">
    <location>
        <begin position="5"/>
        <end position="201"/>
    </location>
</feature>
<dbReference type="EC" id="6.3.5.13" evidence="2"/>
<evidence type="ECO:0000313" key="4">
    <source>
        <dbReference type="EMBL" id="MFO3664849.1"/>
    </source>
</evidence>
<keyword evidence="2" id="KW-0378">Hydrolase</keyword>
<feature type="active site" description="Nucleophile" evidence="2">
    <location>
        <position position="94"/>
    </location>
</feature>
<name>A0ABW9M7C7_9FIRM</name>
<proteinExistence type="inferred from homology"/>
<comment type="function">
    <text evidence="2">The lipid II isoglutaminyl synthase complex catalyzes the formation of alpha-D-isoglutamine in the cell wall lipid II stem peptide. The GatD subunit catalyzes the hydrolysis of glutamine to glutamate and ammonia. The resulting ammonia molecule is channeled to the active site of MurT.</text>
</comment>
<gene>
    <name evidence="2" type="primary">gatD</name>
    <name evidence="4" type="ORF">ACCQ41_01055</name>
</gene>
<comment type="catalytic activity">
    <reaction evidence="2">
        <text>beta-D-GlcNAc-(1-&gt;4)-Mur2Ac(oyl-L-Ala-gamma-D-Glu-L-Lys-D-Ala-D-Ala)-di-trans,octa-cis-undecaprenyl diphosphate + L-glutamine + ATP + H2O = beta-D-GlcNAc-(1-&gt;4)-Mur2Ac(oyl-L-Ala-D-isoglutaminyl-L-Lys-D-Ala-D-Ala)-di-trans,octa-cis-undecaprenyl diphosphate + L-glutamate + ADP + phosphate + H(+)</text>
        <dbReference type="Rhea" id="RHEA:57928"/>
        <dbReference type="ChEBI" id="CHEBI:15377"/>
        <dbReference type="ChEBI" id="CHEBI:15378"/>
        <dbReference type="ChEBI" id="CHEBI:29985"/>
        <dbReference type="ChEBI" id="CHEBI:30616"/>
        <dbReference type="ChEBI" id="CHEBI:43474"/>
        <dbReference type="ChEBI" id="CHEBI:58359"/>
        <dbReference type="ChEBI" id="CHEBI:60033"/>
        <dbReference type="ChEBI" id="CHEBI:62233"/>
        <dbReference type="ChEBI" id="CHEBI:456216"/>
        <dbReference type="EC" id="6.3.5.13"/>
    </reaction>
</comment>
<keyword evidence="2" id="KW-0961">Cell wall biogenesis/degradation</keyword>
<keyword evidence="2" id="KW-0133">Cell shape</keyword>
<comment type="pathway">
    <text evidence="2">Cell wall biogenesis; peptidoglycan biosynthesis.</text>
</comment>
<dbReference type="Pfam" id="PF07685">
    <property type="entry name" value="GATase_3"/>
    <property type="match status" value="1"/>
</dbReference>
<evidence type="ECO:0000313" key="5">
    <source>
        <dbReference type="Proteomes" id="UP001637996"/>
    </source>
</evidence>
<dbReference type="PANTHER" id="PTHR21343:SF9">
    <property type="entry name" value="LIPID II ISOGLUTAMINYL SYNTHASE (GLUTAMINE-HYDROLYZING) SUBUNIT GATD"/>
    <property type="match status" value="1"/>
</dbReference>
<dbReference type="PANTHER" id="PTHR21343">
    <property type="entry name" value="DETHIOBIOTIN SYNTHETASE"/>
    <property type="match status" value="1"/>
</dbReference>
<reference evidence="4 5" key="1">
    <citation type="journal article" date="2025" name="Anaerobe">
        <title>Description of Anaerococcus kampingiae sp. nov., Anaerococcus groningensis sp. nov., Anaerococcus martiniensis sp. nov., and Anaerococcus cruorum sp. nov., isolated from human clinical specimens.</title>
        <authorList>
            <person name="Boiten K.E."/>
            <person name="Meijer J."/>
            <person name="van Wezel E.M."/>
            <person name="Veloo A.C.M."/>
        </authorList>
    </citation>
    <scope>NUCLEOTIDE SEQUENCE [LARGE SCALE GENOMIC DNA]</scope>
    <source>
        <strain evidence="4 5">ENR0831</strain>
    </source>
</reference>
<comment type="subunit">
    <text evidence="2">Forms a heterodimer with MurT.</text>
</comment>
<accession>A0ABW9M7C7</accession>
<organism evidence="4 5">
    <name type="scientific">Anaerococcus martiniensis</name>
    <dbReference type="NCBI Taxonomy" id="3115615"/>
    <lineage>
        <taxon>Bacteria</taxon>
        <taxon>Bacillati</taxon>
        <taxon>Bacillota</taxon>
        <taxon>Tissierellia</taxon>
        <taxon>Tissierellales</taxon>
        <taxon>Peptoniphilaceae</taxon>
        <taxon>Anaerococcus</taxon>
    </lineage>
</organism>
<sequence length="219" mass="24959">MKKIKICHLYGNLLNTYGDVGNVMAYAHEARKNGYEVEIDTVSIGDFFDWEKYNFVFFGGGQDYEQRIVQSDLLEKKLNIKKYIENNGVFLAICGGYQLLGQYYYDAYNKKINGLNIFNHYTVNQENGKRFTGPVKIKDCNSGKIYEGFENHGGVTYLSENQNEFGTVIDGNGNNGTDKTEGFRYKNTIGTYLHGPLLARNEELCKDLLKLSIENVNDN</sequence>
<keyword evidence="2" id="KW-0436">Ligase</keyword>
<protein>
    <recommendedName>
        <fullName evidence="2">Lipid II isoglutaminyl synthase (glutamine-hydrolyzing) subunit GatD</fullName>
        <ecNumber evidence="2">6.3.5.13</ecNumber>
    </recommendedName>
    <alternativeName>
        <fullName evidence="2">Lipid II isoglutaminyl synthase glutaminase subunit</fullName>
        <ecNumber evidence="2">3.5.1.2</ecNumber>
    </alternativeName>
</protein>
<dbReference type="PROSITE" id="PS51274">
    <property type="entry name" value="GATASE_COBBQ"/>
    <property type="match status" value="1"/>
</dbReference>
<dbReference type="SUPFAM" id="SSF52317">
    <property type="entry name" value="Class I glutamine amidotransferase-like"/>
    <property type="match status" value="1"/>
</dbReference>
<comment type="caution">
    <text evidence="4">The sequence shown here is derived from an EMBL/GenBank/DDBJ whole genome shotgun (WGS) entry which is preliminary data.</text>
</comment>
<dbReference type="CDD" id="cd01750">
    <property type="entry name" value="GATase1_CobQ"/>
    <property type="match status" value="1"/>
</dbReference>
<evidence type="ECO:0000256" key="2">
    <source>
        <dbReference type="HAMAP-Rule" id="MF_02213"/>
    </source>
</evidence>
<dbReference type="InterPro" id="IPR033949">
    <property type="entry name" value="CobQ_GATase1"/>
</dbReference>
<keyword evidence="5" id="KW-1185">Reference proteome</keyword>
<dbReference type="Gene3D" id="3.40.50.880">
    <property type="match status" value="1"/>
</dbReference>
<dbReference type="EC" id="3.5.1.2" evidence="2"/>
<dbReference type="EMBL" id="JBGMEI010000001">
    <property type="protein sequence ID" value="MFO3664849.1"/>
    <property type="molecule type" value="Genomic_DNA"/>
</dbReference>
<comment type="similarity">
    <text evidence="2">Belongs to the CobB/CobQ family. GatD subfamily.</text>
</comment>
<comment type="catalytic activity">
    <reaction evidence="2">
        <text>L-glutamine + H2O = L-glutamate + NH4(+)</text>
        <dbReference type="Rhea" id="RHEA:15889"/>
        <dbReference type="ChEBI" id="CHEBI:15377"/>
        <dbReference type="ChEBI" id="CHEBI:28938"/>
        <dbReference type="ChEBI" id="CHEBI:29985"/>
        <dbReference type="ChEBI" id="CHEBI:58359"/>
        <dbReference type="EC" id="3.5.1.2"/>
    </reaction>
</comment>
<dbReference type="InterPro" id="IPR029062">
    <property type="entry name" value="Class_I_gatase-like"/>
</dbReference>
<keyword evidence="2" id="KW-0573">Peptidoglycan synthesis</keyword>
<dbReference type="InterPro" id="IPR043702">
    <property type="entry name" value="Lipid_II_synth_GatD"/>
</dbReference>
<evidence type="ECO:0000259" key="3">
    <source>
        <dbReference type="Pfam" id="PF07685"/>
    </source>
</evidence>
<dbReference type="HAMAP" id="MF_02213">
    <property type="entry name" value="Lipid_II_synth_GatD"/>
    <property type="match status" value="1"/>
</dbReference>
<evidence type="ECO:0000256" key="1">
    <source>
        <dbReference type="ARBA" id="ARBA00022962"/>
    </source>
</evidence>
<dbReference type="Proteomes" id="UP001637996">
    <property type="component" value="Unassembled WGS sequence"/>
</dbReference>
<feature type="active site" evidence="2">
    <location>
        <position position="194"/>
    </location>
</feature>
<dbReference type="RefSeq" id="WP_410030611.1">
    <property type="nucleotide sequence ID" value="NZ_JBGMEI010000001.1"/>
</dbReference>
<dbReference type="InterPro" id="IPR011698">
    <property type="entry name" value="GATase_3"/>
</dbReference>